<feature type="region of interest" description="Disordered" evidence="15">
    <location>
        <begin position="830"/>
        <end position="955"/>
    </location>
</feature>
<keyword evidence="7 19" id="KW-0347">Helicase</keyword>
<dbReference type="SMART" id="SM00341">
    <property type="entry name" value="HRDC"/>
    <property type="match status" value="1"/>
</dbReference>
<evidence type="ECO:0000256" key="4">
    <source>
        <dbReference type="ARBA" id="ARBA00022723"/>
    </source>
</evidence>
<dbReference type="Pfam" id="PF09382">
    <property type="entry name" value="RQC"/>
    <property type="match status" value="1"/>
</dbReference>
<keyword evidence="10" id="KW-0413">Isomerase</keyword>
<dbReference type="InterPro" id="IPR018982">
    <property type="entry name" value="RQC_domain"/>
</dbReference>
<keyword evidence="5" id="KW-0547">Nucleotide-binding</keyword>
<evidence type="ECO:0000256" key="7">
    <source>
        <dbReference type="ARBA" id="ARBA00022806"/>
    </source>
</evidence>
<evidence type="ECO:0000313" key="19">
    <source>
        <dbReference type="EMBL" id="QDS93727.1"/>
    </source>
</evidence>
<dbReference type="SMART" id="SM00490">
    <property type="entry name" value="HELICc"/>
    <property type="match status" value="1"/>
</dbReference>
<keyword evidence="20" id="KW-1185">Reference proteome</keyword>
<dbReference type="CDD" id="cd18794">
    <property type="entry name" value="SF2_C_RecQ"/>
    <property type="match status" value="1"/>
</dbReference>
<dbReference type="GO" id="GO:0016787">
    <property type="term" value="F:hydrolase activity"/>
    <property type="evidence" value="ECO:0007669"/>
    <property type="project" value="UniProtKB-KW"/>
</dbReference>
<feature type="domain" description="HRDC" evidence="16">
    <location>
        <begin position="753"/>
        <end position="833"/>
    </location>
</feature>
<dbReference type="GO" id="GO:0046872">
    <property type="term" value="F:metal ion binding"/>
    <property type="evidence" value="ECO:0007669"/>
    <property type="project" value="UniProtKB-KW"/>
</dbReference>
<dbReference type="SUPFAM" id="SSF47819">
    <property type="entry name" value="HRDC-like"/>
    <property type="match status" value="1"/>
</dbReference>
<proteinExistence type="inferred from homology"/>
<feature type="region of interest" description="Disordered" evidence="15">
    <location>
        <begin position="720"/>
        <end position="757"/>
    </location>
</feature>
<evidence type="ECO:0000256" key="11">
    <source>
        <dbReference type="ARBA" id="ARBA00034617"/>
    </source>
</evidence>
<evidence type="ECO:0000259" key="16">
    <source>
        <dbReference type="PROSITE" id="PS50967"/>
    </source>
</evidence>
<evidence type="ECO:0000256" key="15">
    <source>
        <dbReference type="SAM" id="MobiDB-lite"/>
    </source>
</evidence>
<gene>
    <name evidence="19" type="primary">recQ_3</name>
    <name evidence="19" type="ORF">FF011L_25000</name>
</gene>
<dbReference type="GO" id="GO:0006281">
    <property type="term" value="P:DNA repair"/>
    <property type="evidence" value="ECO:0007669"/>
    <property type="project" value="InterPro"/>
</dbReference>
<evidence type="ECO:0000256" key="1">
    <source>
        <dbReference type="ARBA" id="ARBA00001946"/>
    </source>
</evidence>
<dbReference type="InterPro" id="IPR011545">
    <property type="entry name" value="DEAD/DEAH_box_helicase_dom"/>
</dbReference>
<feature type="compositionally biased region" description="Basic and acidic residues" evidence="15">
    <location>
        <begin position="844"/>
        <end position="855"/>
    </location>
</feature>
<dbReference type="EC" id="5.6.2.4" evidence="12"/>
<organism evidence="19 20">
    <name type="scientific">Roseimaritima multifibrata</name>
    <dbReference type="NCBI Taxonomy" id="1930274"/>
    <lineage>
        <taxon>Bacteria</taxon>
        <taxon>Pseudomonadati</taxon>
        <taxon>Planctomycetota</taxon>
        <taxon>Planctomycetia</taxon>
        <taxon>Pirellulales</taxon>
        <taxon>Pirellulaceae</taxon>
        <taxon>Roseimaritima</taxon>
    </lineage>
</organism>
<dbReference type="PROSITE" id="PS51194">
    <property type="entry name" value="HELICASE_CTER"/>
    <property type="match status" value="1"/>
</dbReference>
<evidence type="ECO:0000259" key="18">
    <source>
        <dbReference type="PROSITE" id="PS51194"/>
    </source>
</evidence>
<dbReference type="InterPro" id="IPR027417">
    <property type="entry name" value="P-loop_NTPase"/>
</dbReference>
<dbReference type="EMBL" id="CP036262">
    <property type="protein sequence ID" value="QDS93727.1"/>
    <property type="molecule type" value="Genomic_DNA"/>
</dbReference>
<evidence type="ECO:0000259" key="17">
    <source>
        <dbReference type="PROSITE" id="PS51192"/>
    </source>
</evidence>
<dbReference type="SUPFAM" id="SSF52540">
    <property type="entry name" value="P-loop containing nucleoside triphosphate hydrolases"/>
    <property type="match status" value="1"/>
</dbReference>
<dbReference type="GO" id="GO:0003677">
    <property type="term" value="F:DNA binding"/>
    <property type="evidence" value="ECO:0007669"/>
    <property type="project" value="UniProtKB-KW"/>
</dbReference>
<dbReference type="Pfam" id="PF00270">
    <property type="entry name" value="DEAD"/>
    <property type="match status" value="1"/>
</dbReference>
<dbReference type="SMART" id="SM00956">
    <property type="entry name" value="RQC"/>
    <property type="match status" value="1"/>
</dbReference>
<evidence type="ECO:0000256" key="2">
    <source>
        <dbReference type="ARBA" id="ARBA00001947"/>
    </source>
</evidence>
<dbReference type="GO" id="GO:0006260">
    <property type="term" value="P:DNA replication"/>
    <property type="evidence" value="ECO:0007669"/>
    <property type="project" value="InterPro"/>
</dbReference>
<reference evidence="19 20" key="1">
    <citation type="submission" date="2019-02" db="EMBL/GenBank/DDBJ databases">
        <title>Deep-cultivation of Planctomycetes and their phenomic and genomic characterization uncovers novel biology.</title>
        <authorList>
            <person name="Wiegand S."/>
            <person name="Jogler M."/>
            <person name="Boedeker C."/>
            <person name="Pinto D."/>
            <person name="Vollmers J."/>
            <person name="Rivas-Marin E."/>
            <person name="Kohn T."/>
            <person name="Peeters S.H."/>
            <person name="Heuer A."/>
            <person name="Rast P."/>
            <person name="Oberbeckmann S."/>
            <person name="Bunk B."/>
            <person name="Jeske O."/>
            <person name="Meyerdierks A."/>
            <person name="Storesund J.E."/>
            <person name="Kallscheuer N."/>
            <person name="Luecker S."/>
            <person name="Lage O.M."/>
            <person name="Pohl T."/>
            <person name="Merkel B.J."/>
            <person name="Hornburger P."/>
            <person name="Mueller R.-W."/>
            <person name="Bruemmer F."/>
            <person name="Labrenz M."/>
            <person name="Spormann A.M."/>
            <person name="Op den Camp H."/>
            <person name="Overmann J."/>
            <person name="Amann R."/>
            <person name="Jetten M.S.M."/>
            <person name="Mascher T."/>
            <person name="Medema M.H."/>
            <person name="Devos D.P."/>
            <person name="Kaster A.-K."/>
            <person name="Ovreas L."/>
            <person name="Rohde M."/>
            <person name="Galperin M.Y."/>
            <person name="Jogler C."/>
        </authorList>
    </citation>
    <scope>NUCLEOTIDE SEQUENCE [LARGE SCALE GENOMIC DNA]</scope>
    <source>
        <strain evidence="19 20">FF011L</strain>
    </source>
</reference>
<feature type="domain" description="Helicase C-terminal" evidence="18">
    <location>
        <begin position="223"/>
        <end position="385"/>
    </location>
</feature>
<dbReference type="AlphaFoldDB" id="A0A517MG40"/>
<dbReference type="GO" id="GO:0043590">
    <property type="term" value="C:bacterial nucleoid"/>
    <property type="evidence" value="ECO:0007669"/>
    <property type="project" value="TreeGrafter"/>
</dbReference>
<comment type="similarity">
    <text evidence="3">Belongs to the helicase family. RecQ subfamily.</text>
</comment>
<evidence type="ECO:0000256" key="6">
    <source>
        <dbReference type="ARBA" id="ARBA00022801"/>
    </source>
</evidence>
<dbReference type="PANTHER" id="PTHR13710">
    <property type="entry name" value="DNA HELICASE RECQ FAMILY MEMBER"/>
    <property type="match status" value="1"/>
</dbReference>
<sequence length="1051" mass="115204">MSQSSTVEASETLLPRFGLSEFRPGQADVVQNVLSGKDVLCVMPTGGGKSLCYQLPSLAMEGTTIVVSPLIALMKDQVDTLTHRGIPAAILNSTLSASEQADVMQRMSRGEFEMVYVAPERLRNRHFQDAVRGANVTLLAVDEAHCMSEWGHDFRPDYARLGMFRERYLNNVQTIALTATATPTVREDIQGLLNMQQPACFVTGFARSNLYFGVTHTKGDREKDEEVLKYLKAQKGTGIVYAATRKRCEELADWLPGKLGRRVGVYHGGLDGNQRREMQNSFMAGELAVIVATNAFGMGIDKSDLRFVVHYNMPGSLEAYYQEAGRAGRDGLPSECRLFFAYSDRYVQEFFIENRYPSAEMVRSVYEYLLSRSEDPIELTLQQVRDALGGKISAESISTAEGLLARAGVLKRMDSSANHAVIRIDSDLSTLQDLLPREAKLRRRVMAACEKVVGRRRGEDVYVRPQRLAELAGLEKDQLTRSLRELLKLQAFDYVPPFRGRAIHFLRRDLSFNELNIDFEELARRKGAEYEKLEAVVSFARNGRCRQLAILDYFGDPNAARCGNCDLCNPSKAKVLDASGLKLTAGVDVQGVDSEELTRGIRVALSGVARMHGRFGKQMIAQMLSGSQSKKMQQWKLNRLSTYGMLGGLKQTQVSEVLDAICDAGLAEQVEVDERRPTMKLSELGHEVMKGVTVVPASLRLTFPLAKRLAACAAKLEPADMPRKEAGEEGAGDAAATSTSSDRPSNASSESTSKPNELVVEKLKRWRRKVTAALGIPAFRVLSNATMERIAVTLPTDTEQLSAIKGIGPSTIEQFGYDIVEMVVTVISQEPDAPPADPPAAAADHSDPVEEEPRSSEQLSEPEASQPPGNPAGNDSTGIDSTGIDSTTGQPTQDRPALKSSPSADASSTVASRPQRGGGDGLFNFEDESEEDSDVSANVPPSPQTADAPPADDVSVEDQPAFYWTWRLFSDGYGIPEVMAIRQQDGSSLIKDLLAAAAAGYSVELSWVIEDELRPIVDRFMDLSLPERSRLASELPAGFDLNLLELAHRLR</sequence>
<dbReference type="RefSeq" id="WP_145351833.1">
    <property type="nucleotide sequence ID" value="NZ_CP036262.1"/>
</dbReference>
<feature type="compositionally biased region" description="Low complexity" evidence="15">
    <location>
        <begin position="732"/>
        <end position="742"/>
    </location>
</feature>
<dbReference type="InterPro" id="IPR044876">
    <property type="entry name" value="HRDC_dom_sf"/>
</dbReference>
<feature type="compositionally biased region" description="Polar residues" evidence="15">
    <location>
        <begin position="873"/>
        <end position="893"/>
    </location>
</feature>
<dbReference type="InterPro" id="IPR010997">
    <property type="entry name" value="HRDC-like_sf"/>
</dbReference>
<evidence type="ECO:0000256" key="10">
    <source>
        <dbReference type="ARBA" id="ARBA00023235"/>
    </source>
</evidence>
<feature type="domain" description="Helicase ATP-binding" evidence="17">
    <location>
        <begin position="30"/>
        <end position="199"/>
    </location>
</feature>
<evidence type="ECO:0000256" key="14">
    <source>
        <dbReference type="ARBA" id="ARBA00044550"/>
    </source>
</evidence>
<comment type="cofactor">
    <cofactor evidence="1">
        <name>Mg(2+)</name>
        <dbReference type="ChEBI" id="CHEBI:18420"/>
    </cofactor>
</comment>
<dbReference type="GO" id="GO:0043138">
    <property type="term" value="F:3'-5' DNA helicase activity"/>
    <property type="evidence" value="ECO:0007669"/>
    <property type="project" value="UniProtKB-EC"/>
</dbReference>
<keyword evidence="4" id="KW-0479">Metal-binding</keyword>
<dbReference type="GO" id="GO:0009378">
    <property type="term" value="F:four-way junction helicase activity"/>
    <property type="evidence" value="ECO:0007669"/>
    <property type="project" value="TreeGrafter"/>
</dbReference>
<comment type="catalytic activity">
    <reaction evidence="11">
        <text>Couples ATP hydrolysis with the unwinding of duplex DNA by translocating in the 3'-5' direction.</text>
        <dbReference type="EC" id="5.6.2.4"/>
    </reaction>
</comment>
<dbReference type="GO" id="GO:0005737">
    <property type="term" value="C:cytoplasm"/>
    <property type="evidence" value="ECO:0007669"/>
    <property type="project" value="TreeGrafter"/>
</dbReference>
<dbReference type="SMART" id="SM00487">
    <property type="entry name" value="DEXDc"/>
    <property type="match status" value="1"/>
</dbReference>
<keyword evidence="8" id="KW-0067">ATP-binding</keyword>
<evidence type="ECO:0000256" key="8">
    <source>
        <dbReference type="ARBA" id="ARBA00022840"/>
    </source>
</evidence>
<dbReference type="InterPro" id="IPR014001">
    <property type="entry name" value="Helicase_ATP-bd"/>
</dbReference>
<dbReference type="InterPro" id="IPR032284">
    <property type="entry name" value="RecQ_Zn-bd"/>
</dbReference>
<dbReference type="GO" id="GO:0006310">
    <property type="term" value="P:DNA recombination"/>
    <property type="evidence" value="ECO:0007669"/>
    <property type="project" value="InterPro"/>
</dbReference>
<dbReference type="SUPFAM" id="SSF46785">
    <property type="entry name" value="Winged helix' DNA-binding domain"/>
    <property type="match status" value="1"/>
</dbReference>
<dbReference type="Proteomes" id="UP000320672">
    <property type="component" value="Chromosome"/>
</dbReference>
<dbReference type="Gene3D" id="1.10.150.80">
    <property type="entry name" value="HRDC domain"/>
    <property type="match status" value="1"/>
</dbReference>
<evidence type="ECO:0000256" key="9">
    <source>
        <dbReference type="ARBA" id="ARBA00023125"/>
    </source>
</evidence>
<dbReference type="FunFam" id="3.40.50.300:FF:000296">
    <property type="entry name" value="ATP-dependent DNA helicase RecQ"/>
    <property type="match status" value="1"/>
</dbReference>
<dbReference type="Gene3D" id="1.10.10.10">
    <property type="entry name" value="Winged helix-like DNA-binding domain superfamily/Winged helix DNA-binding domain"/>
    <property type="match status" value="1"/>
</dbReference>
<dbReference type="Gene3D" id="3.40.50.300">
    <property type="entry name" value="P-loop containing nucleotide triphosphate hydrolases"/>
    <property type="match status" value="2"/>
</dbReference>
<accession>A0A517MG40</accession>
<dbReference type="Pfam" id="PF16124">
    <property type="entry name" value="RecQ_Zn_bind"/>
    <property type="match status" value="1"/>
</dbReference>
<dbReference type="CDD" id="cd17920">
    <property type="entry name" value="DEXHc_RecQ"/>
    <property type="match status" value="1"/>
</dbReference>
<dbReference type="InterPro" id="IPR036390">
    <property type="entry name" value="WH_DNA-bd_sf"/>
</dbReference>
<dbReference type="Pfam" id="PF00271">
    <property type="entry name" value="Helicase_C"/>
    <property type="match status" value="1"/>
</dbReference>
<feature type="compositionally biased region" description="Acidic residues" evidence="15">
    <location>
        <begin position="925"/>
        <end position="934"/>
    </location>
</feature>
<comment type="cofactor">
    <cofactor evidence="2">
        <name>Zn(2+)</name>
        <dbReference type="ChEBI" id="CHEBI:29105"/>
    </cofactor>
</comment>
<dbReference type="OrthoDB" id="9763310at2"/>
<dbReference type="GO" id="GO:0030894">
    <property type="term" value="C:replisome"/>
    <property type="evidence" value="ECO:0007669"/>
    <property type="project" value="TreeGrafter"/>
</dbReference>
<dbReference type="KEGG" id="rml:FF011L_25000"/>
<evidence type="ECO:0000256" key="3">
    <source>
        <dbReference type="ARBA" id="ARBA00005446"/>
    </source>
</evidence>
<dbReference type="Pfam" id="PF00570">
    <property type="entry name" value="HRDC"/>
    <property type="match status" value="1"/>
</dbReference>
<dbReference type="PANTHER" id="PTHR13710:SF105">
    <property type="entry name" value="ATP-DEPENDENT DNA HELICASE Q1"/>
    <property type="match status" value="1"/>
</dbReference>
<dbReference type="NCBIfam" id="TIGR00614">
    <property type="entry name" value="recQ_fam"/>
    <property type="match status" value="1"/>
</dbReference>
<keyword evidence="9" id="KW-0238">DNA-binding</keyword>
<evidence type="ECO:0000256" key="12">
    <source>
        <dbReference type="ARBA" id="ARBA00034808"/>
    </source>
</evidence>
<protein>
    <recommendedName>
        <fullName evidence="13">ATP-dependent DNA helicase RecQ</fullName>
        <ecNumber evidence="12">5.6.2.4</ecNumber>
    </recommendedName>
    <alternativeName>
        <fullName evidence="14">DNA 3'-5' helicase RecQ</fullName>
    </alternativeName>
</protein>
<dbReference type="InterPro" id="IPR002121">
    <property type="entry name" value="HRDC_dom"/>
</dbReference>
<dbReference type="PROSITE" id="PS50967">
    <property type="entry name" value="HRDC"/>
    <property type="match status" value="1"/>
</dbReference>
<dbReference type="GO" id="GO:0005524">
    <property type="term" value="F:ATP binding"/>
    <property type="evidence" value="ECO:0007669"/>
    <property type="project" value="UniProtKB-KW"/>
</dbReference>
<feature type="compositionally biased region" description="Polar residues" evidence="15">
    <location>
        <begin position="900"/>
        <end position="912"/>
    </location>
</feature>
<evidence type="ECO:0000256" key="13">
    <source>
        <dbReference type="ARBA" id="ARBA00044535"/>
    </source>
</evidence>
<dbReference type="InterPro" id="IPR036388">
    <property type="entry name" value="WH-like_DNA-bd_sf"/>
</dbReference>
<dbReference type="PROSITE" id="PS51192">
    <property type="entry name" value="HELICASE_ATP_BIND_1"/>
    <property type="match status" value="1"/>
</dbReference>
<evidence type="ECO:0000313" key="20">
    <source>
        <dbReference type="Proteomes" id="UP000320672"/>
    </source>
</evidence>
<keyword evidence="6 19" id="KW-0378">Hydrolase</keyword>
<name>A0A517MG40_9BACT</name>
<feature type="compositionally biased region" description="Polar residues" evidence="15">
    <location>
        <begin position="743"/>
        <end position="755"/>
    </location>
</feature>
<dbReference type="InterPro" id="IPR004589">
    <property type="entry name" value="DNA_helicase_ATP-dep_RecQ"/>
</dbReference>
<dbReference type="InterPro" id="IPR001650">
    <property type="entry name" value="Helicase_C-like"/>
</dbReference>
<evidence type="ECO:0000256" key="5">
    <source>
        <dbReference type="ARBA" id="ARBA00022741"/>
    </source>
</evidence>